<name>A0A1I1HPU8_9FLAO</name>
<dbReference type="InterPro" id="IPR023631">
    <property type="entry name" value="Amidase_dom"/>
</dbReference>
<feature type="domain" description="Amidase" evidence="1">
    <location>
        <begin position="124"/>
        <end position="531"/>
    </location>
</feature>
<dbReference type="InterPro" id="IPR036928">
    <property type="entry name" value="AS_sf"/>
</dbReference>
<dbReference type="PROSITE" id="PS51257">
    <property type="entry name" value="PROKAR_LIPOPROTEIN"/>
    <property type="match status" value="1"/>
</dbReference>
<dbReference type="Proteomes" id="UP000199438">
    <property type="component" value="Unassembled WGS sequence"/>
</dbReference>
<dbReference type="EMBL" id="FOKV01000003">
    <property type="protein sequence ID" value="SFC25901.1"/>
    <property type="molecule type" value="Genomic_DNA"/>
</dbReference>
<sequence>MKKILFLCGILAIIGCKKDKESKKDSQEIVVSDSTGTSEYQGDVMLEFKVLDSKYIENDVLWAPFEIELYKVTEKKYDSLKSIILEKSVTELQSAIAKEELTYEELTLFYLYRMRKLDRENELSLNSVIAINPDVLTEARLKDRNYKNTENKSPIYGIPVLLKDNINTATMPTTAGAVALQGNTTPNAFIANQLESSGAIILGKANLSEWAYFFCKGCPSGYSAVGGQTLNPYGRRFFDTGGSSSGSGVAVAANFAPLAVGSETSGSILSPSSQNSLVGLKPTIGLLSRTGIVPISSTLDTPGPMTKTVMDNAILLSAMAGRDTSDAKVFSDSIKVTTDYYSALSDTTSLRGVRLGVIKELTEDSLYSRAINDLKKVGAQIVEFEAEDIDLPNFLRLLNLDMKKDLPAYLKRYGKRVDVRSVEDIMAFNVEDSVQRAPYGQGLFEGIVKDTASAEEFQAIKDTLKTRGKRFFNIPMKEYDLDGVLSINNYHAGFAAVAEYPAITVPMGYDDIGEPKGLTFISIPYSEQNLLRWAYAYEQESQQRKPPKDYSK</sequence>
<dbReference type="AlphaFoldDB" id="A0A1I1HPU8"/>
<evidence type="ECO:0000313" key="3">
    <source>
        <dbReference type="Proteomes" id="UP000199438"/>
    </source>
</evidence>
<keyword evidence="3" id="KW-1185">Reference proteome</keyword>
<dbReference type="Gene3D" id="3.90.1300.10">
    <property type="entry name" value="Amidase signature (AS) domain"/>
    <property type="match status" value="1"/>
</dbReference>
<proteinExistence type="predicted"/>
<reference evidence="3" key="1">
    <citation type="submission" date="2016-10" db="EMBL/GenBank/DDBJ databases">
        <authorList>
            <person name="Varghese N."/>
            <person name="Submissions S."/>
        </authorList>
    </citation>
    <scope>NUCLEOTIDE SEQUENCE [LARGE SCALE GENOMIC DNA]</scope>
    <source>
        <strain evidence="3">DSM 24499</strain>
    </source>
</reference>
<dbReference type="STRING" id="1334022.SAMN04487907_103130"/>
<gene>
    <name evidence="2" type="ORF">SAMN04487907_103130</name>
</gene>
<evidence type="ECO:0000313" key="2">
    <source>
        <dbReference type="EMBL" id="SFC25901.1"/>
    </source>
</evidence>
<dbReference type="RefSeq" id="WP_092541803.1">
    <property type="nucleotide sequence ID" value="NZ_FOKV01000003.1"/>
</dbReference>
<dbReference type="PANTHER" id="PTHR42678:SF34">
    <property type="entry name" value="OS04G0183300 PROTEIN"/>
    <property type="match status" value="1"/>
</dbReference>
<dbReference type="Pfam" id="PF01425">
    <property type="entry name" value="Amidase"/>
    <property type="match status" value="1"/>
</dbReference>
<accession>A0A1I1HPU8</accession>
<dbReference type="PANTHER" id="PTHR42678">
    <property type="entry name" value="AMIDASE"/>
    <property type="match status" value="1"/>
</dbReference>
<protein>
    <submittedName>
        <fullName evidence="2">Amidase</fullName>
    </submittedName>
</protein>
<dbReference type="SUPFAM" id="SSF75304">
    <property type="entry name" value="Amidase signature (AS) enzymes"/>
    <property type="match status" value="1"/>
</dbReference>
<organism evidence="2 3">
    <name type="scientific">Zunongwangia mangrovi</name>
    <dbReference type="NCBI Taxonomy" id="1334022"/>
    <lineage>
        <taxon>Bacteria</taxon>
        <taxon>Pseudomonadati</taxon>
        <taxon>Bacteroidota</taxon>
        <taxon>Flavobacteriia</taxon>
        <taxon>Flavobacteriales</taxon>
        <taxon>Flavobacteriaceae</taxon>
        <taxon>Zunongwangia</taxon>
    </lineage>
</organism>
<dbReference type="OrthoDB" id="9811471at2"/>
<evidence type="ECO:0000259" key="1">
    <source>
        <dbReference type="Pfam" id="PF01425"/>
    </source>
</evidence>